<proteinExistence type="predicted"/>
<name>A0A8D9EI20_9HEMI</name>
<dbReference type="EMBL" id="HBUF01533661">
    <property type="protein sequence ID" value="CAG6752551.1"/>
    <property type="molecule type" value="Transcribed_RNA"/>
</dbReference>
<accession>A0A8D9EI20</accession>
<protein>
    <submittedName>
        <fullName evidence="1">Uncharacterized protein</fullName>
    </submittedName>
</protein>
<organism evidence="1">
    <name type="scientific">Cacopsylla melanoneura</name>
    <dbReference type="NCBI Taxonomy" id="428564"/>
    <lineage>
        <taxon>Eukaryota</taxon>
        <taxon>Metazoa</taxon>
        <taxon>Ecdysozoa</taxon>
        <taxon>Arthropoda</taxon>
        <taxon>Hexapoda</taxon>
        <taxon>Insecta</taxon>
        <taxon>Pterygota</taxon>
        <taxon>Neoptera</taxon>
        <taxon>Paraneoptera</taxon>
        <taxon>Hemiptera</taxon>
        <taxon>Sternorrhyncha</taxon>
        <taxon>Psylloidea</taxon>
        <taxon>Psyllidae</taxon>
        <taxon>Psyllinae</taxon>
        <taxon>Cacopsylla</taxon>
    </lineage>
</organism>
<reference evidence="1" key="1">
    <citation type="submission" date="2021-05" db="EMBL/GenBank/DDBJ databases">
        <authorList>
            <person name="Alioto T."/>
            <person name="Alioto T."/>
            <person name="Gomez Garrido J."/>
        </authorList>
    </citation>
    <scope>NUCLEOTIDE SEQUENCE</scope>
</reference>
<sequence>MGCLKVVILKFGTLPHNLHILFTGRIMRLFSPNASGSINNLSNFVTFDSLIFVPKLLPTLFLLPSLVLYFNLASLPCPHFSSSFSLSLMCSVYNLSPSLLKKVQKIYLFFNGRKNIKLLKEGTLLKKREAETEVEI</sequence>
<dbReference type="AlphaFoldDB" id="A0A8D9EI20"/>
<evidence type="ECO:0000313" key="1">
    <source>
        <dbReference type="EMBL" id="CAG6752550.1"/>
    </source>
</evidence>
<dbReference type="EMBL" id="HBUF01533658">
    <property type="protein sequence ID" value="CAG6752548.1"/>
    <property type="molecule type" value="Transcribed_RNA"/>
</dbReference>
<dbReference type="EMBL" id="HBUF01533660">
    <property type="protein sequence ID" value="CAG6752550.1"/>
    <property type="molecule type" value="Transcribed_RNA"/>
</dbReference>